<dbReference type="OrthoDB" id="5872939at2759"/>
<dbReference type="Proteomes" id="UP000008068">
    <property type="component" value="Unassembled WGS sequence"/>
</dbReference>
<dbReference type="PANTHER" id="PTHR23028">
    <property type="entry name" value="ACETYLTRANSFERASE"/>
    <property type="match status" value="1"/>
</dbReference>
<dbReference type="STRING" id="135651.G0MAA5"/>
<dbReference type="eggNOG" id="ENOG502TFQK">
    <property type="taxonomic scope" value="Eukaryota"/>
</dbReference>
<dbReference type="GO" id="GO:0000271">
    <property type="term" value="P:polysaccharide biosynthetic process"/>
    <property type="evidence" value="ECO:0007669"/>
    <property type="project" value="TreeGrafter"/>
</dbReference>
<evidence type="ECO:0000313" key="4">
    <source>
        <dbReference type="Proteomes" id="UP000008068"/>
    </source>
</evidence>
<evidence type="ECO:0000256" key="1">
    <source>
        <dbReference type="SAM" id="Phobius"/>
    </source>
</evidence>
<feature type="transmembrane region" description="Helical" evidence="1">
    <location>
        <begin position="63"/>
        <end position="80"/>
    </location>
</feature>
<dbReference type="InterPro" id="IPR043968">
    <property type="entry name" value="SGNH"/>
</dbReference>
<keyword evidence="4" id="KW-1185">Reference proteome</keyword>
<dbReference type="GO" id="GO:0016020">
    <property type="term" value="C:membrane"/>
    <property type="evidence" value="ECO:0007669"/>
    <property type="project" value="TreeGrafter"/>
</dbReference>
<dbReference type="HOGENOM" id="CLU_057812_0_0_1"/>
<name>G0MAA5_CAEBE</name>
<keyword evidence="1" id="KW-0812">Transmembrane</keyword>
<dbReference type="SUPFAM" id="SSF52266">
    <property type="entry name" value="SGNH hydrolase"/>
    <property type="match status" value="1"/>
</dbReference>
<reference evidence="4" key="1">
    <citation type="submission" date="2011-07" db="EMBL/GenBank/DDBJ databases">
        <authorList>
            <consortium name="Caenorhabditis brenneri Sequencing and Analysis Consortium"/>
            <person name="Wilson R.K."/>
        </authorList>
    </citation>
    <scope>NUCLEOTIDE SEQUENCE [LARGE SCALE GENOMIC DNA]</scope>
    <source>
        <strain evidence="4">PB2801</strain>
    </source>
</reference>
<organism evidence="4">
    <name type="scientific">Caenorhabditis brenneri</name>
    <name type="common">Nematode worm</name>
    <dbReference type="NCBI Taxonomy" id="135651"/>
    <lineage>
        <taxon>Eukaryota</taxon>
        <taxon>Metazoa</taxon>
        <taxon>Ecdysozoa</taxon>
        <taxon>Nematoda</taxon>
        <taxon>Chromadorea</taxon>
        <taxon>Rhabditida</taxon>
        <taxon>Rhabditina</taxon>
        <taxon>Rhabditomorpha</taxon>
        <taxon>Rhabditoidea</taxon>
        <taxon>Rhabditidae</taxon>
        <taxon>Peloderinae</taxon>
        <taxon>Caenorhabditis</taxon>
    </lineage>
</organism>
<dbReference type="EMBL" id="GL379787">
    <property type="protein sequence ID" value="EGT30673.1"/>
    <property type="molecule type" value="Genomic_DNA"/>
</dbReference>
<gene>
    <name evidence="3" type="ORF">CAEBREN_10023</name>
</gene>
<evidence type="ECO:0000259" key="2">
    <source>
        <dbReference type="Pfam" id="PF19040"/>
    </source>
</evidence>
<dbReference type="InParanoid" id="G0MAA5"/>
<feature type="transmembrane region" description="Helical" evidence="1">
    <location>
        <begin position="30"/>
        <end position="51"/>
    </location>
</feature>
<feature type="domain" description="SGNH" evidence="2">
    <location>
        <begin position="185"/>
        <end position="422"/>
    </location>
</feature>
<keyword evidence="1" id="KW-1133">Transmembrane helix</keyword>
<dbReference type="FunCoup" id="G0MAA5">
    <property type="interactions" value="6"/>
</dbReference>
<dbReference type="InterPro" id="IPR050879">
    <property type="entry name" value="Acyltransferase_3"/>
</dbReference>
<keyword evidence="1" id="KW-0472">Membrane</keyword>
<sequence length="432" mass="48963">MKLLSLQGLRGISIILVLIFHLFPKEFVNGFVGVDMLIMSLAAAVLCFLCGRLEQTFLTSQPLVFIGDISYVTYLVHWPVINFVRYIQQKDYASLSVSEALISIVIIYGVSLLVHYGLEKRLLQLDFYVNFVTSALLVGLCVSMIPWIKGQECLAIKTLPNTVQEQLIFNGNMSNILKEVSDLPCDYNETTADLAISIEGVEYCSHTSNGTGKILIIGNSLSVRAFAPIFKLFDGNYEELRLFAKHGGAPLLNIFPYYNQAVIAMAEEMKPDLLWIIQGINEIAIPGPDAKHDLRPVSLDHIVAETMNKFKVLAKKVYIDLPYYVTKLIPLNLVSRSLIYRKNLDDNLSVSLLDVERQLGAQTERLLDLNCSNCYFNDVQTALTNESDKFYLYEKDTNRALIYDGSHLSFAGYERLEPMYRQRIEQFYEILN</sequence>
<feature type="transmembrane region" description="Helical" evidence="1">
    <location>
        <begin position="127"/>
        <end position="148"/>
    </location>
</feature>
<proteinExistence type="predicted"/>
<feature type="transmembrane region" description="Helical" evidence="1">
    <location>
        <begin position="100"/>
        <end position="118"/>
    </location>
</feature>
<dbReference type="AlphaFoldDB" id="G0MAA5"/>
<accession>G0MAA5</accession>
<evidence type="ECO:0000313" key="3">
    <source>
        <dbReference type="EMBL" id="EGT30673.1"/>
    </source>
</evidence>
<dbReference type="PANTHER" id="PTHR23028:SF53">
    <property type="entry name" value="ACYL_TRANSF_3 DOMAIN-CONTAINING PROTEIN"/>
    <property type="match status" value="1"/>
</dbReference>
<dbReference type="Pfam" id="PF19040">
    <property type="entry name" value="SGNH"/>
    <property type="match status" value="1"/>
</dbReference>
<protein>
    <recommendedName>
        <fullName evidence="2">SGNH domain-containing protein</fullName>
    </recommendedName>
</protein>